<dbReference type="InterPro" id="IPR000524">
    <property type="entry name" value="Tscrpt_reg_HTH_GntR"/>
</dbReference>
<protein>
    <submittedName>
        <fullName evidence="5">Transcriptional regulator (GntR family)</fullName>
    </submittedName>
</protein>
<dbReference type="Pfam" id="PF00392">
    <property type="entry name" value="GntR"/>
    <property type="match status" value="1"/>
</dbReference>
<evidence type="ECO:0000313" key="6">
    <source>
        <dbReference type="Proteomes" id="UP001321763"/>
    </source>
</evidence>
<dbReference type="Proteomes" id="UP001321763">
    <property type="component" value="Chromosome"/>
</dbReference>
<dbReference type="PRINTS" id="PR00035">
    <property type="entry name" value="HTHGNTR"/>
</dbReference>
<dbReference type="CDD" id="cd07377">
    <property type="entry name" value="WHTH_GntR"/>
    <property type="match status" value="1"/>
</dbReference>
<evidence type="ECO:0000313" key="5">
    <source>
        <dbReference type="EMBL" id="BDR81081.1"/>
    </source>
</evidence>
<dbReference type="PANTHER" id="PTHR44846:SF1">
    <property type="entry name" value="MANNOSYL-D-GLYCERATE TRANSPORT_METABOLISM SYSTEM REPRESSOR MNGR-RELATED"/>
    <property type="match status" value="1"/>
</dbReference>
<sequence length="313" mass="36605">MSREFAKPFYALKWNYNQAIMNITISLMDLFGQVSFYTTTTYHDTLILSKVRVKTLFQFRNYIYRKVFFMNVFNIMDKPKELKYVTVYNQLFKMINEGIFVKGSRLPSEPELSKMIGVSRTTLRQALALLQEDGLVKNIHGKGNFIIKSKNEKIIGLEKIGHPVYKCIDQKIDVVEISIRIEPSTDYIDQTFGRKTTAVALIDRWYKFKDKAIAYTFTLIPIDTVSNLDIDLNEQDKVLKILEEDIYEICDDILLELKYSTSGNFAAKKYQLSHEDQFYLIQETLYKGNKFPIISNKHYLPIESSSIKFHPLR</sequence>
<evidence type="ECO:0000256" key="3">
    <source>
        <dbReference type="ARBA" id="ARBA00023163"/>
    </source>
</evidence>
<proteinExistence type="predicted"/>
<dbReference type="SUPFAM" id="SSF64288">
    <property type="entry name" value="Chorismate lyase-like"/>
    <property type="match status" value="1"/>
</dbReference>
<dbReference type="Gene3D" id="1.10.10.10">
    <property type="entry name" value="Winged helix-like DNA-binding domain superfamily/Winged helix DNA-binding domain"/>
    <property type="match status" value="1"/>
</dbReference>
<dbReference type="EMBL" id="AP026818">
    <property type="protein sequence ID" value="BDR81081.1"/>
    <property type="molecule type" value="Genomic_DNA"/>
</dbReference>
<gene>
    <name evidence="5" type="ORF">K234311028_13270</name>
</gene>
<dbReference type="InterPro" id="IPR028978">
    <property type="entry name" value="Chorismate_lyase_/UTRA_dom_sf"/>
</dbReference>
<dbReference type="GO" id="GO:0003677">
    <property type="term" value="F:DNA binding"/>
    <property type="evidence" value="ECO:0007669"/>
    <property type="project" value="UniProtKB-KW"/>
</dbReference>
<name>A0ABC8EDQ0_CLOTA</name>
<feature type="domain" description="HTH gntR-type" evidence="4">
    <location>
        <begin position="81"/>
        <end position="149"/>
    </location>
</feature>
<keyword evidence="2" id="KW-0238">DNA-binding</keyword>
<dbReference type="SUPFAM" id="SSF46785">
    <property type="entry name" value="Winged helix' DNA-binding domain"/>
    <property type="match status" value="1"/>
</dbReference>
<accession>A0ABC8EDQ0</accession>
<evidence type="ECO:0000256" key="2">
    <source>
        <dbReference type="ARBA" id="ARBA00023125"/>
    </source>
</evidence>
<dbReference type="PANTHER" id="PTHR44846">
    <property type="entry name" value="MANNOSYL-D-GLYCERATE TRANSPORT/METABOLISM SYSTEM REPRESSOR MNGR-RELATED"/>
    <property type="match status" value="1"/>
</dbReference>
<evidence type="ECO:0000256" key="1">
    <source>
        <dbReference type="ARBA" id="ARBA00023015"/>
    </source>
</evidence>
<dbReference type="InterPro" id="IPR036390">
    <property type="entry name" value="WH_DNA-bd_sf"/>
</dbReference>
<dbReference type="InterPro" id="IPR050679">
    <property type="entry name" value="Bact_HTH_transcr_reg"/>
</dbReference>
<dbReference type="SMART" id="SM00345">
    <property type="entry name" value="HTH_GNTR"/>
    <property type="match status" value="1"/>
</dbReference>
<keyword evidence="1" id="KW-0805">Transcription regulation</keyword>
<reference evidence="5 6" key="1">
    <citation type="submission" date="2022-09" db="EMBL/GenBank/DDBJ databases">
        <title>complete genome sequences of Clostridium tetani str. KHSU-234311-028 isolated from soil.</title>
        <authorList>
            <person name="Sekizuka T."/>
            <person name="Shitada C."/>
            <person name="Takahashi M."/>
            <person name="Kuroda M."/>
        </authorList>
    </citation>
    <scope>NUCLEOTIDE SEQUENCE [LARGE SCALE GENOMIC DNA]</scope>
    <source>
        <strain evidence="5 6">KHSU-234311-028</strain>
    </source>
</reference>
<evidence type="ECO:0000259" key="4">
    <source>
        <dbReference type="PROSITE" id="PS50949"/>
    </source>
</evidence>
<keyword evidence="3" id="KW-0804">Transcription</keyword>
<dbReference type="InterPro" id="IPR036388">
    <property type="entry name" value="WH-like_DNA-bd_sf"/>
</dbReference>
<dbReference type="PROSITE" id="PS50949">
    <property type="entry name" value="HTH_GNTR"/>
    <property type="match status" value="1"/>
</dbReference>
<dbReference type="AlphaFoldDB" id="A0ABC8EDQ0"/>
<organism evidence="5 6">
    <name type="scientific">Clostridium tetani</name>
    <dbReference type="NCBI Taxonomy" id="1513"/>
    <lineage>
        <taxon>Bacteria</taxon>
        <taxon>Bacillati</taxon>
        <taxon>Bacillota</taxon>
        <taxon>Clostridia</taxon>
        <taxon>Eubacteriales</taxon>
        <taxon>Clostridiaceae</taxon>
        <taxon>Clostridium</taxon>
    </lineage>
</organism>